<feature type="region of interest" description="Disordered" evidence="9">
    <location>
        <begin position="248"/>
        <end position="315"/>
    </location>
</feature>
<dbReference type="Proteomes" id="UP000504640">
    <property type="component" value="Unplaced"/>
</dbReference>
<comment type="subcellular location">
    <subcellularLocation>
        <location evidence="2">Cytoplasm</location>
    </subcellularLocation>
    <subcellularLocation>
        <location evidence="1">Endomembrane system</location>
    </subcellularLocation>
</comment>
<feature type="compositionally biased region" description="Pro residues" evidence="9">
    <location>
        <begin position="264"/>
        <end position="277"/>
    </location>
</feature>
<dbReference type="CDD" id="cd07611">
    <property type="entry name" value="BAR_Amphiphysin_I_II"/>
    <property type="match status" value="1"/>
</dbReference>
<dbReference type="Gene3D" id="2.30.30.40">
    <property type="entry name" value="SH3 Domains"/>
    <property type="match status" value="1"/>
</dbReference>
<feature type="compositionally biased region" description="Basic and acidic residues" evidence="9">
    <location>
        <begin position="563"/>
        <end position="572"/>
    </location>
</feature>
<evidence type="ECO:0000256" key="8">
    <source>
        <dbReference type="SAM" id="Coils"/>
    </source>
</evidence>
<dbReference type="RefSeq" id="XP_032100357.1">
    <property type="nucleotide sequence ID" value="XM_032244466.1"/>
</dbReference>
<dbReference type="SUPFAM" id="SSF50044">
    <property type="entry name" value="SH3-domain"/>
    <property type="match status" value="1"/>
</dbReference>
<dbReference type="SUPFAM" id="SSF103657">
    <property type="entry name" value="BAR/IMD domain-like"/>
    <property type="match status" value="1"/>
</dbReference>
<dbReference type="InterPro" id="IPR003005">
    <property type="entry name" value="Amphiphysin"/>
</dbReference>
<dbReference type="Gene3D" id="1.20.1270.60">
    <property type="entry name" value="Arfaptin homology (AH) domain/BAR domain"/>
    <property type="match status" value="1"/>
</dbReference>
<dbReference type="AlphaFoldDB" id="A0A6J3F4D9"/>
<dbReference type="InterPro" id="IPR001452">
    <property type="entry name" value="SH3_domain"/>
</dbReference>
<name>A0A6J3F4D9_SAPAP</name>
<feature type="region of interest" description="Disordered" evidence="9">
    <location>
        <begin position="489"/>
        <end position="533"/>
    </location>
</feature>
<dbReference type="InterPro" id="IPR036028">
    <property type="entry name" value="SH3-like_dom_sf"/>
</dbReference>
<dbReference type="InterPro" id="IPR003017">
    <property type="entry name" value="Amphiphysin_1"/>
</dbReference>
<dbReference type="PANTHER" id="PTHR46514">
    <property type="entry name" value="AMPHIPHYSIN"/>
    <property type="match status" value="1"/>
</dbReference>
<dbReference type="FunFam" id="1.20.1270.60:FF:000013">
    <property type="entry name" value="Amphiphysin isoform 2"/>
    <property type="match status" value="1"/>
</dbReference>
<gene>
    <name evidence="13" type="primary">AMPH</name>
</gene>
<sequence length="675" mass="74103">MADIKTGIFAKNVQKRLNRAQEKVLQKLGKADETKDEQFEEYVQNFKRQEAEGTRLQRELRGYLAAIKGMQEASMKLTESLHEVYEPDWYGREDVKMVGEKCDVLWEDFHQKLVDGSLLTLDTYLGQFPDIKNRIAKRSRKLVDYDSARHHLEALQSSKRKDESRISKAEEEFQKAQKVFEEFNVDLQEELPSLWSRRVGFYVNTFKNVSSLEAKFHKEIAVLCHKLYEVMTKLGDQHADKAFTIQGAPRMRCDSGPLRIAKTPSPPEEASPLPSPTASPNHTLAPASPAPVRPRSPSQTRKGPPVPPLPKVTPTKELQQENIISFFEDNFVPEISVTTPSQNEVPEVKKEETLLDLDFDPFKPEVTPAGSAGVTHSPMSQTLPWDLWTTSTDLVQPASGGSFNGFTQPQDTSLFTMQTDQSMICNLAESEQAPPTEPKAEEPLAAVTPAVGLDLGMDTRAEEPVEEAVIIPGADADAAVGTLVSAAEGAPGEEAEAEKATFPTGEGISLEETKTETETTEIAESAQPESEELEAAVPQEKVIPSVVIEPASNHEGEGEHEIAIGAEPKETTEDAAPLGPTSETPELAAEQTPLQDPQPTPSAPAMGAADQLASAEEASQELPPGFLYKVETLHDFEAANSDELTLQRGDVVLVVPSDSEADQVKDKIGRCFWLC</sequence>
<dbReference type="GO" id="GO:0005886">
    <property type="term" value="C:plasma membrane"/>
    <property type="evidence" value="ECO:0007669"/>
    <property type="project" value="TreeGrafter"/>
</dbReference>
<evidence type="ECO:0000256" key="6">
    <source>
        <dbReference type="ARBA" id="ARBA00023136"/>
    </source>
</evidence>
<dbReference type="GO" id="GO:0048488">
    <property type="term" value="P:synaptic vesicle endocytosis"/>
    <property type="evidence" value="ECO:0007669"/>
    <property type="project" value="TreeGrafter"/>
</dbReference>
<dbReference type="CTD" id="273"/>
<dbReference type="InterPro" id="IPR004148">
    <property type="entry name" value="BAR_dom"/>
</dbReference>
<keyword evidence="12" id="KW-1185">Reference proteome</keyword>
<dbReference type="SMART" id="SM00721">
    <property type="entry name" value="BAR"/>
    <property type="match status" value="1"/>
</dbReference>
<evidence type="ECO:0000256" key="1">
    <source>
        <dbReference type="ARBA" id="ARBA00004308"/>
    </source>
</evidence>
<dbReference type="PROSITE" id="PS51021">
    <property type="entry name" value="BAR"/>
    <property type="match status" value="1"/>
</dbReference>
<accession>A0A6J3F4D9</accession>
<keyword evidence="3 7" id="KW-0728">SH3 domain</keyword>
<dbReference type="PRINTS" id="PR01252">
    <property type="entry name" value="AMPHIPHYSIN1"/>
</dbReference>
<dbReference type="InterPro" id="IPR027267">
    <property type="entry name" value="AH/BAR_dom_sf"/>
</dbReference>
<evidence type="ECO:0000259" key="10">
    <source>
        <dbReference type="PROSITE" id="PS50002"/>
    </source>
</evidence>
<organism evidence="12 13">
    <name type="scientific">Sapajus apella</name>
    <name type="common">Brown-capped capuchin</name>
    <name type="synonym">Cebus apella</name>
    <dbReference type="NCBI Taxonomy" id="9515"/>
    <lineage>
        <taxon>Eukaryota</taxon>
        <taxon>Metazoa</taxon>
        <taxon>Chordata</taxon>
        <taxon>Craniata</taxon>
        <taxon>Vertebrata</taxon>
        <taxon>Euteleostomi</taxon>
        <taxon>Mammalia</taxon>
        <taxon>Eutheria</taxon>
        <taxon>Euarchontoglires</taxon>
        <taxon>Primates</taxon>
        <taxon>Haplorrhini</taxon>
        <taxon>Platyrrhini</taxon>
        <taxon>Cebidae</taxon>
        <taxon>Cebinae</taxon>
        <taxon>Sapajus</taxon>
    </lineage>
</organism>
<evidence type="ECO:0000259" key="11">
    <source>
        <dbReference type="PROSITE" id="PS51021"/>
    </source>
</evidence>
<dbReference type="PANTHER" id="PTHR46514:SF2">
    <property type="entry name" value="AMPHIPHYSIN"/>
    <property type="match status" value="1"/>
</dbReference>
<evidence type="ECO:0000256" key="9">
    <source>
        <dbReference type="SAM" id="MobiDB-lite"/>
    </source>
</evidence>
<evidence type="ECO:0000313" key="13">
    <source>
        <dbReference type="RefSeq" id="XP_032100357.1"/>
    </source>
</evidence>
<dbReference type="Pfam" id="PF03114">
    <property type="entry name" value="BAR"/>
    <property type="match status" value="1"/>
</dbReference>
<keyword evidence="6" id="KW-0472">Membrane</keyword>
<evidence type="ECO:0000256" key="4">
    <source>
        <dbReference type="ARBA" id="ARBA00022490"/>
    </source>
</evidence>
<evidence type="ECO:0000256" key="3">
    <source>
        <dbReference type="ARBA" id="ARBA00022443"/>
    </source>
</evidence>
<dbReference type="GO" id="GO:0008021">
    <property type="term" value="C:synaptic vesicle"/>
    <property type="evidence" value="ECO:0007669"/>
    <property type="project" value="TreeGrafter"/>
</dbReference>
<feature type="domain" description="BAR" evidence="11">
    <location>
        <begin position="24"/>
        <end position="240"/>
    </location>
</feature>
<dbReference type="PROSITE" id="PS50002">
    <property type="entry name" value="SH3"/>
    <property type="match status" value="1"/>
</dbReference>
<dbReference type="GeneID" id="116527428"/>
<keyword evidence="4" id="KW-0963">Cytoplasm</keyword>
<keyword evidence="5 8" id="KW-0175">Coiled coil</keyword>
<reference evidence="13" key="1">
    <citation type="submission" date="2025-08" db="UniProtKB">
        <authorList>
            <consortium name="RefSeq"/>
        </authorList>
    </citation>
    <scope>IDENTIFICATION</scope>
    <source>
        <tissue evidence="13">Blood</tissue>
    </source>
</reference>
<proteinExistence type="predicted"/>
<evidence type="ECO:0000256" key="2">
    <source>
        <dbReference type="ARBA" id="ARBA00004496"/>
    </source>
</evidence>
<evidence type="ECO:0000313" key="12">
    <source>
        <dbReference type="Proteomes" id="UP000504640"/>
    </source>
</evidence>
<evidence type="ECO:0000256" key="7">
    <source>
        <dbReference type="PROSITE-ProRule" id="PRU00192"/>
    </source>
</evidence>
<dbReference type="PRINTS" id="PR01251">
    <property type="entry name" value="AMPHIPHYSIN"/>
</dbReference>
<feature type="region of interest" description="Disordered" evidence="9">
    <location>
        <begin position="563"/>
        <end position="619"/>
    </location>
</feature>
<feature type="coiled-coil region" evidence="8">
    <location>
        <begin position="152"/>
        <end position="186"/>
    </location>
</feature>
<evidence type="ECO:0000256" key="5">
    <source>
        <dbReference type="ARBA" id="ARBA00023054"/>
    </source>
</evidence>
<feature type="domain" description="SH3" evidence="10">
    <location>
        <begin position="625"/>
        <end position="675"/>
    </location>
</feature>
<dbReference type="GO" id="GO:0005543">
    <property type="term" value="F:phospholipid binding"/>
    <property type="evidence" value="ECO:0007669"/>
    <property type="project" value="TreeGrafter"/>
</dbReference>
<protein>
    <submittedName>
        <fullName evidence="13">Amphiphysin isoform X6</fullName>
    </submittedName>
</protein>